<feature type="transmembrane region" description="Helical" evidence="1">
    <location>
        <begin position="87"/>
        <end position="106"/>
    </location>
</feature>
<dbReference type="OrthoDB" id="670789at2"/>
<evidence type="ECO:0000313" key="3">
    <source>
        <dbReference type="Proteomes" id="UP000267223"/>
    </source>
</evidence>
<name>A0A3M9NMA9_9BACT</name>
<sequence>MKKVIFPGLVAGVVLLILSILGLYLNILIFPDLAMQYFQPAFNEQSSRIMLYFIHPFIIAMALSWFWSKIKGILKGSFLTRGIEFGIIYALIATFPAMWLVFSSITVSLQMVATWFVLGLIQAIIAGLVCEMMNP</sequence>
<feature type="transmembrane region" description="Helical" evidence="1">
    <location>
        <begin position="7"/>
        <end position="29"/>
    </location>
</feature>
<gene>
    <name evidence="2" type="ORF">EFY79_03800</name>
</gene>
<evidence type="ECO:0000256" key="1">
    <source>
        <dbReference type="SAM" id="Phobius"/>
    </source>
</evidence>
<keyword evidence="1" id="KW-0812">Transmembrane</keyword>
<organism evidence="2 3">
    <name type="scientific">Hanamia caeni</name>
    <dbReference type="NCBI Taxonomy" id="2294116"/>
    <lineage>
        <taxon>Bacteria</taxon>
        <taxon>Pseudomonadati</taxon>
        <taxon>Bacteroidota</taxon>
        <taxon>Chitinophagia</taxon>
        <taxon>Chitinophagales</taxon>
        <taxon>Chitinophagaceae</taxon>
        <taxon>Hanamia</taxon>
    </lineage>
</organism>
<dbReference type="EMBL" id="RJJR01000002">
    <property type="protein sequence ID" value="RNI38794.1"/>
    <property type="molecule type" value="Genomic_DNA"/>
</dbReference>
<evidence type="ECO:0000313" key="2">
    <source>
        <dbReference type="EMBL" id="RNI38794.1"/>
    </source>
</evidence>
<dbReference type="Proteomes" id="UP000267223">
    <property type="component" value="Unassembled WGS sequence"/>
</dbReference>
<protein>
    <submittedName>
        <fullName evidence="2">Uncharacterized protein</fullName>
    </submittedName>
</protein>
<dbReference type="AlphaFoldDB" id="A0A3M9NMA9"/>
<feature type="transmembrane region" description="Helical" evidence="1">
    <location>
        <begin position="49"/>
        <end position="67"/>
    </location>
</feature>
<comment type="caution">
    <text evidence="2">The sequence shown here is derived from an EMBL/GenBank/DDBJ whole genome shotgun (WGS) entry which is preliminary data.</text>
</comment>
<dbReference type="RefSeq" id="WP_123119357.1">
    <property type="nucleotide sequence ID" value="NZ_RJJR01000002.1"/>
</dbReference>
<accession>A0A3M9NMA9</accession>
<keyword evidence="1" id="KW-0472">Membrane</keyword>
<keyword evidence="1" id="KW-1133">Transmembrane helix</keyword>
<feature type="transmembrane region" description="Helical" evidence="1">
    <location>
        <begin position="112"/>
        <end position="130"/>
    </location>
</feature>
<proteinExistence type="predicted"/>
<keyword evidence="3" id="KW-1185">Reference proteome</keyword>
<reference evidence="2 3" key="1">
    <citation type="submission" date="2018-11" db="EMBL/GenBank/DDBJ databases">
        <title>Draft genome sequence of Ferruginibacter sp. BO-59.</title>
        <authorList>
            <person name="Im W.T."/>
        </authorList>
    </citation>
    <scope>NUCLEOTIDE SEQUENCE [LARGE SCALE GENOMIC DNA]</scope>
    <source>
        <strain evidence="2 3">BO-59</strain>
    </source>
</reference>